<evidence type="ECO:0000313" key="1">
    <source>
        <dbReference type="EMBL" id="KAA6353542.1"/>
    </source>
</evidence>
<organism evidence="1 2">
    <name type="scientific">Streblomastix strix</name>
    <dbReference type="NCBI Taxonomy" id="222440"/>
    <lineage>
        <taxon>Eukaryota</taxon>
        <taxon>Metamonada</taxon>
        <taxon>Preaxostyla</taxon>
        <taxon>Oxymonadida</taxon>
        <taxon>Streblomastigidae</taxon>
        <taxon>Streblomastix</taxon>
    </lineage>
</organism>
<dbReference type="EMBL" id="SNRW01037915">
    <property type="protein sequence ID" value="KAA6353542.1"/>
    <property type="molecule type" value="Genomic_DNA"/>
</dbReference>
<comment type="caution">
    <text evidence="1">The sequence shown here is derived from an EMBL/GenBank/DDBJ whole genome shotgun (WGS) entry which is preliminary data.</text>
</comment>
<proteinExistence type="predicted"/>
<dbReference type="Proteomes" id="UP000324800">
    <property type="component" value="Unassembled WGS sequence"/>
</dbReference>
<accession>A0A5J4T6D3</accession>
<reference evidence="1 2" key="1">
    <citation type="submission" date="2019-03" db="EMBL/GenBank/DDBJ databases">
        <title>Single cell metagenomics reveals metabolic interactions within the superorganism composed of flagellate Streblomastix strix and complex community of Bacteroidetes bacteria on its surface.</title>
        <authorList>
            <person name="Treitli S.C."/>
            <person name="Kolisko M."/>
            <person name="Husnik F."/>
            <person name="Keeling P."/>
            <person name="Hampl V."/>
        </authorList>
    </citation>
    <scope>NUCLEOTIDE SEQUENCE [LARGE SCALE GENOMIC DNA]</scope>
    <source>
        <strain evidence="1">ST1C</strain>
    </source>
</reference>
<sequence>MEHIADLTTKTQDICIQLLETCVNNGRVLRSYYLFSGQLLRDESEGLICKERGQAIEKEFKKMIITHHQRKTQYDVDFELQRERSNTSGSKIREE</sequence>
<dbReference type="AlphaFoldDB" id="A0A5J4T6D3"/>
<name>A0A5J4T6D3_9EUKA</name>
<protein>
    <submittedName>
        <fullName evidence="1">Uncharacterized protein</fullName>
    </submittedName>
</protein>
<evidence type="ECO:0000313" key="2">
    <source>
        <dbReference type="Proteomes" id="UP000324800"/>
    </source>
</evidence>
<gene>
    <name evidence="1" type="ORF">EZS28_050931</name>
</gene>